<dbReference type="InterPro" id="IPR018191">
    <property type="entry name" value="4-OT"/>
</dbReference>
<dbReference type="SUPFAM" id="SSF55331">
    <property type="entry name" value="Tautomerase/MIF"/>
    <property type="match status" value="1"/>
</dbReference>
<dbReference type="EMBL" id="WNKU01000001">
    <property type="protein sequence ID" value="MTV47676.1"/>
    <property type="molecule type" value="Genomic_DNA"/>
</dbReference>
<protein>
    <recommendedName>
        <fullName evidence="4">Tautomerase</fullName>
        <ecNumber evidence="4">5.3.2.-</ecNumber>
    </recommendedName>
</protein>
<evidence type="ECO:0000313" key="6">
    <source>
        <dbReference type="EMBL" id="MTV47676.1"/>
    </source>
</evidence>
<comment type="similarity">
    <text evidence="1 4">Belongs to the 4-oxalocrotonate tautomerase family.</text>
</comment>
<evidence type="ECO:0000256" key="4">
    <source>
        <dbReference type="RuleBase" id="RU362032"/>
    </source>
</evidence>
<dbReference type="Proteomes" id="UP000430670">
    <property type="component" value="Unassembled WGS sequence"/>
</dbReference>
<evidence type="ECO:0000313" key="7">
    <source>
        <dbReference type="Proteomes" id="UP000430670"/>
    </source>
</evidence>
<dbReference type="RefSeq" id="WP_155474760.1">
    <property type="nucleotide sequence ID" value="NZ_WNKU01000001.1"/>
</dbReference>
<proteinExistence type="inferred from homology"/>
<dbReference type="AlphaFoldDB" id="A0A6I3SFK6"/>
<name>A0A6I3SFK6_HELMO</name>
<accession>A0A6I3SFK6</accession>
<evidence type="ECO:0000259" key="5">
    <source>
        <dbReference type="Pfam" id="PF01361"/>
    </source>
</evidence>
<organism evidence="6 7">
    <name type="scientific">Heliobacterium mobile</name>
    <name type="common">Heliobacillus mobilis</name>
    <dbReference type="NCBI Taxonomy" id="28064"/>
    <lineage>
        <taxon>Bacteria</taxon>
        <taxon>Bacillati</taxon>
        <taxon>Bacillota</taxon>
        <taxon>Clostridia</taxon>
        <taxon>Eubacteriales</taxon>
        <taxon>Heliobacteriaceae</taxon>
        <taxon>Heliobacterium</taxon>
    </lineage>
</organism>
<dbReference type="NCBIfam" id="TIGR00013">
    <property type="entry name" value="taut"/>
    <property type="match status" value="1"/>
</dbReference>
<evidence type="ECO:0000256" key="1">
    <source>
        <dbReference type="ARBA" id="ARBA00006723"/>
    </source>
</evidence>
<reference evidence="6 7" key="1">
    <citation type="submission" date="2019-11" db="EMBL/GenBank/DDBJ databases">
        <title>Whole-genome sequence of a the green, strictly anaerobic photosynthetic bacterium Heliobacillus mobilis DSM 6151.</title>
        <authorList>
            <person name="Kyndt J.A."/>
            <person name="Meyer T.E."/>
        </authorList>
    </citation>
    <scope>NUCLEOTIDE SEQUENCE [LARGE SCALE GENOMIC DNA]</scope>
    <source>
        <strain evidence="6 7">DSM 6151</strain>
    </source>
</reference>
<dbReference type="InterPro" id="IPR014347">
    <property type="entry name" value="Tautomerase/MIF_sf"/>
</dbReference>
<keyword evidence="2 4" id="KW-0413">Isomerase</keyword>
<dbReference type="NCBIfam" id="NF002571">
    <property type="entry name" value="PRK02220.1"/>
    <property type="match status" value="1"/>
</dbReference>
<dbReference type="Gene3D" id="3.30.429.10">
    <property type="entry name" value="Macrophage Migration Inhibitory Factor"/>
    <property type="match status" value="1"/>
</dbReference>
<gene>
    <name evidence="6" type="ORF">GJ688_01605</name>
</gene>
<dbReference type="OrthoDB" id="5405937at2"/>
<evidence type="ECO:0000256" key="3">
    <source>
        <dbReference type="PIRSR" id="PIRSR618191-1"/>
    </source>
</evidence>
<feature type="active site" description="Proton acceptor; via imino nitrogen" evidence="3">
    <location>
        <position position="2"/>
    </location>
</feature>
<comment type="caution">
    <text evidence="6">The sequence shown here is derived from an EMBL/GenBank/DDBJ whole genome shotgun (WGS) entry which is preliminary data.</text>
</comment>
<dbReference type="PANTHER" id="PTHR35530">
    <property type="entry name" value="TAUTOMERASE-RELATED"/>
    <property type="match status" value="1"/>
</dbReference>
<dbReference type="InterPro" id="IPR004370">
    <property type="entry name" value="4-OT-like_dom"/>
</dbReference>
<feature type="domain" description="4-oxalocrotonate tautomerase-like" evidence="5">
    <location>
        <begin position="2"/>
        <end position="58"/>
    </location>
</feature>
<dbReference type="GO" id="GO:0016853">
    <property type="term" value="F:isomerase activity"/>
    <property type="evidence" value="ECO:0007669"/>
    <property type="project" value="UniProtKB-UniRule"/>
</dbReference>
<keyword evidence="7" id="KW-1185">Reference proteome</keyword>
<sequence>MPIVNITMLEGRTEEQKRNMVKAVTEAIVETSGARPENVTITIVDVPPTNVATGGVLNSDKRRNPA</sequence>
<dbReference type="EC" id="5.3.2.-" evidence="4"/>
<evidence type="ECO:0000256" key="2">
    <source>
        <dbReference type="ARBA" id="ARBA00023235"/>
    </source>
</evidence>
<dbReference type="Pfam" id="PF01361">
    <property type="entry name" value="Tautomerase"/>
    <property type="match status" value="1"/>
</dbReference>
<dbReference type="PANTHER" id="PTHR35530:SF1">
    <property type="entry name" value="2-HYDROXYMUCONATE TAUTOMERASE"/>
    <property type="match status" value="1"/>
</dbReference>